<dbReference type="AlphaFoldDB" id="A0A8J1TF68"/>
<name>A0A8J1TF68_OWEFU</name>
<reference evidence="1" key="1">
    <citation type="submission" date="2022-03" db="EMBL/GenBank/DDBJ databases">
        <authorList>
            <person name="Martin C."/>
        </authorList>
    </citation>
    <scope>NUCLEOTIDE SEQUENCE</scope>
</reference>
<proteinExistence type="predicted"/>
<keyword evidence="2" id="KW-1185">Reference proteome</keyword>
<protein>
    <submittedName>
        <fullName evidence="1">Uncharacterized protein</fullName>
    </submittedName>
</protein>
<comment type="caution">
    <text evidence="1">The sequence shown here is derived from an EMBL/GenBank/DDBJ whole genome shotgun (WGS) entry which is preliminary data.</text>
</comment>
<feature type="non-terminal residue" evidence="1">
    <location>
        <position position="209"/>
    </location>
</feature>
<sequence length="209" mass="24152">MRNQMPFVKAVTLYSLHHAAWSTTPRLFTLYIPYITLHGVPHLGCSHFIFSTSRCMEYHTSVVHTLYSLHHAAWSTTPRLFTLYIPHITLHGVPHLGCSHFIFPTSRCMEYHTSVVHILYSPHHAAWSTTPRLFTLYIPYITLHGVPHLGCSHFIFPTSRCMEYHTSVVHTLYSLHHAAWSTTPRLFTFYIPHITLHGVPHLGCSHFIF</sequence>
<dbReference type="EMBL" id="CAIIXF020000002">
    <property type="protein sequence ID" value="CAH1776636.1"/>
    <property type="molecule type" value="Genomic_DNA"/>
</dbReference>
<organism evidence="1 2">
    <name type="scientific">Owenia fusiformis</name>
    <name type="common">Polychaete worm</name>
    <dbReference type="NCBI Taxonomy" id="6347"/>
    <lineage>
        <taxon>Eukaryota</taxon>
        <taxon>Metazoa</taxon>
        <taxon>Spiralia</taxon>
        <taxon>Lophotrochozoa</taxon>
        <taxon>Annelida</taxon>
        <taxon>Polychaeta</taxon>
        <taxon>Sedentaria</taxon>
        <taxon>Canalipalpata</taxon>
        <taxon>Sabellida</taxon>
        <taxon>Oweniida</taxon>
        <taxon>Oweniidae</taxon>
        <taxon>Owenia</taxon>
    </lineage>
</organism>
<evidence type="ECO:0000313" key="2">
    <source>
        <dbReference type="Proteomes" id="UP000749559"/>
    </source>
</evidence>
<dbReference type="Proteomes" id="UP000749559">
    <property type="component" value="Unassembled WGS sequence"/>
</dbReference>
<evidence type="ECO:0000313" key="1">
    <source>
        <dbReference type="EMBL" id="CAH1776636.1"/>
    </source>
</evidence>
<gene>
    <name evidence="1" type="ORF">OFUS_LOCUS3792</name>
</gene>
<accession>A0A8J1TF68</accession>